<accession>A0ABQ6GJJ2</accession>
<gene>
    <name evidence="2" type="ORF">MU1_41430</name>
</gene>
<keyword evidence="3" id="KW-1185">Reference proteome</keyword>
<dbReference type="Proteomes" id="UP001157114">
    <property type="component" value="Unassembled WGS sequence"/>
</dbReference>
<proteinExistence type="predicted"/>
<evidence type="ECO:0000259" key="1">
    <source>
        <dbReference type="Pfam" id="PF07883"/>
    </source>
</evidence>
<dbReference type="Pfam" id="PF07883">
    <property type="entry name" value="Cupin_2"/>
    <property type="match status" value="1"/>
</dbReference>
<dbReference type="InterPro" id="IPR052538">
    <property type="entry name" value="Flavonoid_dioxygenase-like"/>
</dbReference>
<dbReference type="PANTHER" id="PTHR43346:SF1">
    <property type="entry name" value="QUERCETIN 2,3-DIOXYGENASE-RELATED"/>
    <property type="match status" value="1"/>
</dbReference>
<evidence type="ECO:0000313" key="2">
    <source>
        <dbReference type="EMBL" id="GLX69797.1"/>
    </source>
</evidence>
<comment type="caution">
    <text evidence="2">The sequence shown here is derived from an EMBL/GenBank/DDBJ whole genome shotgun (WGS) entry which is preliminary data.</text>
</comment>
<dbReference type="InterPro" id="IPR011051">
    <property type="entry name" value="RmlC_Cupin_sf"/>
</dbReference>
<dbReference type="SUPFAM" id="SSF51182">
    <property type="entry name" value="RmlC-like cupins"/>
    <property type="match status" value="1"/>
</dbReference>
<organism evidence="2 3">
    <name type="scientific">Paenibacillus glycanilyticus</name>
    <dbReference type="NCBI Taxonomy" id="126569"/>
    <lineage>
        <taxon>Bacteria</taxon>
        <taxon>Bacillati</taxon>
        <taxon>Bacillota</taxon>
        <taxon>Bacilli</taxon>
        <taxon>Bacillales</taxon>
        <taxon>Paenibacillaceae</taxon>
        <taxon>Paenibacillus</taxon>
    </lineage>
</organism>
<dbReference type="RefSeq" id="WP_284240576.1">
    <property type="nucleotide sequence ID" value="NZ_BSSQ01000016.1"/>
</dbReference>
<dbReference type="InterPro" id="IPR014710">
    <property type="entry name" value="RmlC-like_jellyroll"/>
</dbReference>
<dbReference type="CDD" id="cd02223">
    <property type="entry name" value="cupin_Bh2720-like"/>
    <property type="match status" value="1"/>
</dbReference>
<sequence>MYNYPYRYYQWPSSQWSYYWDPRYYNWSYYAPRPYHRDIVLQDYGSNPFVVDLKDAAEQNHNYRVALWSGHYFQLTLMSIKVGEDIGLEVHPATDQFIRIEEGKALVQMGDSQDHLDLQVMAYEGYAIIVPAGTWHNVTNTGNKPLKVSSIYAPPQHPFGTVEETKPLND</sequence>
<protein>
    <recommendedName>
        <fullName evidence="1">Cupin type-2 domain-containing protein</fullName>
    </recommendedName>
</protein>
<evidence type="ECO:0000313" key="3">
    <source>
        <dbReference type="Proteomes" id="UP001157114"/>
    </source>
</evidence>
<feature type="domain" description="Cupin type-2" evidence="1">
    <location>
        <begin position="77"/>
        <end position="152"/>
    </location>
</feature>
<dbReference type="InterPro" id="IPR013096">
    <property type="entry name" value="Cupin_2"/>
</dbReference>
<dbReference type="PANTHER" id="PTHR43346">
    <property type="entry name" value="LIGAND BINDING DOMAIN PROTEIN, PUTATIVE (AFU_ORTHOLOGUE AFUA_6G14370)-RELATED"/>
    <property type="match status" value="1"/>
</dbReference>
<dbReference type="EMBL" id="BSSQ01000016">
    <property type="protein sequence ID" value="GLX69797.1"/>
    <property type="molecule type" value="Genomic_DNA"/>
</dbReference>
<dbReference type="Gene3D" id="2.60.120.10">
    <property type="entry name" value="Jelly Rolls"/>
    <property type="match status" value="1"/>
</dbReference>
<reference evidence="2 3" key="1">
    <citation type="submission" date="2023-03" db="EMBL/GenBank/DDBJ databases">
        <title>Draft genome sequence of the bacteria which degrade cell wall of Tricholomamatutake.</title>
        <authorList>
            <person name="Konishi Y."/>
            <person name="Fukuta Y."/>
            <person name="Shirasaka N."/>
        </authorList>
    </citation>
    <scope>NUCLEOTIDE SEQUENCE [LARGE SCALE GENOMIC DNA]</scope>
    <source>
        <strain evidence="3">mu1</strain>
    </source>
</reference>
<name>A0ABQ6GJJ2_9BACL</name>